<gene>
    <name evidence="1" type="ORF">UFOPK3423_01566</name>
</gene>
<protein>
    <submittedName>
        <fullName evidence="1">Unannotated protein</fullName>
    </submittedName>
</protein>
<sequence length="42" mass="4506">MHEHESDHEQQGEDVVAYEAPVVEDLECVDGPAVTAAAKSVL</sequence>
<proteinExistence type="predicted"/>
<dbReference type="EMBL" id="CAFBLQ010000230">
    <property type="protein sequence ID" value="CAB4883335.1"/>
    <property type="molecule type" value="Genomic_DNA"/>
</dbReference>
<organism evidence="1">
    <name type="scientific">freshwater metagenome</name>
    <dbReference type="NCBI Taxonomy" id="449393"/>
    <lineage>
        <taxon>unclassified sequences</taxon>
        <taxon>metagenomes</taxon>
        <taxon>ecological metagenomes</taxon>
    </lineage>
</organism>
<reference evidence="1" key="1">
    <citation type="submission" date="2020-05" db="EMBL/GenBank/DDBJ databases">
        <authorList>
            <person name="Chiriac C."/>
            <person name="Salcher M."/>
            <person name="Ghai R."/>
            <person name="Kavagutti S V."/>
        </authorList>
    </citation>
    <scope>NUCLEOTIDE SEQUENCE</scope>
</reference>
<name>A0A6J7EQ71_9ZZZZ</name>
<evidence type="ECO:0000313" key="1">
    <source>
        <dbReference type="EMBL" id="CAB4883335.1"/>
    </source>
</evidence>
<dbReference type="AlphaFoldDB" id="A0A6J7EQ71"/>
<accession>A0A6J7EQ71</accession>